<evidence type="ECO:0000256" key="4">
    <source>
        <dbReference type="ARBA" id="ARBA00022679"/>
    </source>
</evidence>
<name>A0ABS4DCD4_9CHLR</name>
<evidence type="ECO:0000256" key="2">
    <source>
        <dbReference type="ARBA" id="ARBA00006739"/>
    </source>
</evidence>
<reference evidence="6 7" key="1">
    <citation type="submission" date="2021-03" db="EMBL/GenBank/DDBJ databases">
        <authorList>
            <person name="Grouzdev D.S."/>
        </authorList>
    </citation>
    <scope>NUCLEOTIDE SEQUENCE [LARGE SCALE GENOMIC DNA]</scope>
    <source>
        <strain evidence="6 7">M50-1</strain>
    </source>
</reference>
<dbReference type="CDD" id="cd04186">
    <property type="entry name" value="GT_2_like_c"/>
    <property type="match status" value="1"/>
</dbReference>
<keyword evidence="4" id="KW-0808">Transferase</keyword>
<sequence>MASPAVPDQLLPLYVVVLNWNLPADTIACLQSLQAAALPEVRLLVVDNGSTDDSLHQIRHHFPDQVELVALPENRGFAGGMNAGIEVALRAGAGSILLLNNDTVVESTMLATLLGAAQQRPQAGILGPAIYYYDAPERLWQIGARQHPHFPVPVNLGLRKIRRTGGQPFPADYVTGCAMLVRREVFEHVGLLDPTYVMYFEDADFCQRARKARYEIWCIPAARMWHRVSLSANKVKPASRYAFAWGRGRFYRHYPHGHSATLTLSYLLLSTAVKAGGDLLRGDWQPALWLWRGTLDGYRLRPLRGPVLGVTHE</sequence>
<comment type="pathway">
    <text evidence="1">Cell wall biogenesis; cell wall polysaccharide biosynthesis.</text>
</comment>
<evidence type="ECO:0000313" key="7">
    <source>
        <dbReference type="Proteomes" id="UP001193081"/>
    </source>
</evidence>
<dbReference type="SUPFAM" id="SSF53448">
    <property type="entry name" value="Nucleotide-diphospho-sugar transferases"/>
    <property type="match status" value="1"/>
</dbReference>
<organism evidence="6 7">
    <name type="scientific">Candidatus Chloroploca mongolica</name>
    <dbReference type="NCBI Taxonomy" id="2528176"/>
    <lineage>
        <taxon>Bacteria</taxon>
        <taxon>Bacillati</taxon>
        <taxon>Chloroflexota</taxon>
        <taxon>Chloroflexia</taxon>
        <taxon>Chloroflexales</taxon>
        <taxon>Chloroflexineae</taxon>
        <taxon>Oscillochloridaceae</taxon>
        <taxon>Candidatus Chloroploca</taxon>
    </lineage>
</organism>
<dbReference type="Pfam" id="PF00535">
    <property type="entry name" value="Glycos_transf_2"/>
    <property type="match status" value="1"/>
</dbReference>
<dbReference type="Gene3D" id="3.90.550.10">
    <property type="entry name" value="Spore Coat Polysaccharide Biosynthesis Protein SpsA, Chain A"/>
    <property type="match status" value="1"/>
</dbReference>
<dbReference type="PANTHER" id="PTHR43179:SF12">
    <property type="entry name" value="GALACTOFURANOSYLTRANSFERASE GLFT2"/>
    <property type="match status" value="1"/>
</dbReference>
<comment type="caution">
    <text evidence="6">The sequence shown here is derived from an EMBL/GenBank/DDBJ whole genome shotgun (WGS) entry which is preliminary data.</text>
</comment>
<dbReference type="Proteomes" id="UP001193081">
    <property type="component" value="Unassembled WGS sequence"/>
</dbReference>
<protein>
    <submittedName>
        <fullName evidence="6">Glycosyltransferase family 2 protein</fullName>
    </submittedName>
</protein>
<accession>A0ABS4DCD4</accession>
<evidence type="ECO:0000259" key="5">
    <source>
        <dbReference type="Pfam" id="PF00535"/>
    </source>
</evidence>
<dbReference type="PANTHER" id="PTHR43179">
    <property type="entry name" value="RHAMNOSYLTRANSFERASE WBBL"/>
    <property type="match status" value="1"/>
</dbReference>
<keyword evidence="3" id="KW-0328">Glycosyltransferase</keyword>
<dbReference type="InterPro" id="IPR029044">
    <property type="entry name" value="Nucleotide-diphossugar_trans"/>
</dbReference>
<evidence type="ECO:0000313" key="6">
    <source>
        <dbReference type="EMBL" id="MBP1467101.1"/>
    </source>
</evidence>
<gene>
    <name evidence="6" type="ORF">EYB53_015410</name>
</gene>
<dbReference type="InterPro" id="IPR001173">
    <property type="entry name" value="Glyco_trans_2-like"/>
</dbReference>
<keyword evidence="7" id="KW-1185">Reference proteome</keyword>
<evidence type="ECO:0000256" key="3">
    <source>
        <dbReference type="ARBA" id="ARBA00022676"/>
    </source>
</evidence>
<dbReference type="RefSeq" id="WP_135479326.1">
    <property type="nucleotide sequence ID" value="NZ_SIJK02000028.1"/>
</dbReference>
<proteinExistence type="inferred from homology"/>
<comment type="similarity">
    <text evidence="2">Belongs to the glycosyltransferase 2 family.</text>
</comment>
<feature type="domain" description="Glycosyltransferase 2-like" evidence="5">
    <location>
        <begin position="15"/>
        <end position="189"/>
    </location>
</feature>
<evidence type="ECO:0000256" key="1">
    <source>
        <dbReference type="ARBA" id="ARBA00004776"/>
    </source>
</evidence>
<dbReference type="EMBL" id="SIJK02000028">
    <property type="protein sequence ID" value="MBP1467101.1"/>
    <property type="molecule type" value="Genomic_DNA"/>
</dbReference>